<dbReference type="InterPro" id="IPR001563">
    <property type="entry name" value="Peptidase_S10"/>
</dbReference>
<reference evidence="3 4" key="1">
    <citation type="submission" date="2019-02" db="EMBL/GenBank/DDBJ databases">
        <title>Deep-cultivation of Planctomycetes and their phenomic and genomic characterization uncovers novel biology.</title>
        <authorList>
            <person name="Wiegand S."/>
            <person name="Jogler M."/>
            <person name="Boedeker C."/>
            <person name="Pinto D."/>
            <person name="Vollmers J."/>
            <person name="Rivas-Marin E."/>
            <person name="Kohn T."/>
            <person name="Peeters S.H."/>
            <person name="Heuer A."/>
            <person name="Rast P."/>
            <person name="Oberbeckmann S."/>
            <person name="Bunk B."/>
            <person name="Jeske O."/>
            <person name="Meyerdierks A."/>
            <person name="Storesund J.E."/>
            <person name="Kallscheuer N."/>
            <person name="Luecker S."/>
            <person name="Lage O.M."/>
            <person name="Pohl T."/>
            <person name="Merkel B.J."/>
            <person name="Hornburger P."/>
            <person name="Mueller R.-W."/>
            <person name="Bruemmer F."/>
            <person name="Labrenz M."/>
            <person name="Spormann A.M."/>
            <person name="Op den Camp H."/>
            <person name="Overmann J."/>
            <person name="Amann R."/>
            <person name="Jetten M.S.M."/>
            <person name="Mascher T."/>
            <person name="Medema M.H."/>
            <person name="Devos D.P."/>
            <person name="Kaster A.-K."/>
            <person name="Ovreas L."/>
            <person name="Rohde M."/>
            <person name="Galperin M.Y."/>
            <person name="Jogler C."/>
        </authorList>
    </citation>
    <scope>NUCLEOTIDE SEQUENCE [LARGE SCALE GENOMIC DNA]</scope>
    <source>
        <strain evidence="3 4">Pla133</strain>
    </source>
</reference>
<sequence length="521" mass="57732" precursor="true">MQSILRTAAAALTSLVLVLPVRAAQNFDGIPEPPTWGADESPAPSDAAAPSDSAPTPDNELVERFGSIEVDGTAVEFRSVTGRTTLAAEDGKARAHFFHVAYLREGVEDTDARPLTFCFNGGPGSSSVWLHLGAFGPERVDLGPEGFDLTQPYELVPNAGTLLDLTDLVFIDPVTTGFSRAAKGVNDGEFHGQREDVESVGAFIRLWLARNDRWTSPIYLAGESYGTTRAAALADHLQGTFGIYPRGLVLVSAILNFATARFDVGNDLPFVLFLPTYTATAWFHGRLAPELQADLRATLDQVEAFARGEYASALMAGDRLDPAGRARIAAQLARFTGLDAEYLLQTNLRINISRFCKELRRDERTTVGRLDSRYTGRDRDAAGERYEFDPSMAAIEGPYSTLLNTYVRRVLGYRSDLPYEILTGRVQPWNYSNVANEYLNVGEDLRKAMTSNPNLRVYVANGYFDLATPYFATEYTFDHLFLEPEDRDRISMGYFEAGHMMYVREAELLALRQDLVEFYGR</sequence>
<dbReference type="InterPro" id="IPR029058">
    <property type="entry name" value="AB_hydrolase_fold"/>
</dbReference>
<evidence type="ECO:0000256" key="2">
    <source>
        <dbReference type="SAM" id="SignalP"/>
    </source>
</evidence>
<gene>
    <name evidence="3" type="ORF">Pla133_15140</name>
</gene>
<dbReference type="Pfam" id="PF00450">
    <property type="entry name" value="Peptidase_S10"/>
    <property type="match status" value="1"/>
</dbReference>
<organism evidence="3 4">
    <name type="scientific">Engelhardtia mirabilis</name>
    <dbReference type="NCBI Taxonomy" id="2528011"/>
    <lineage>
        <taxon>Bacteria</taxon>
        <taxon>Pseudomonadati</taxon>
        <taxon>Planctomycetota</taxon>
        <taxon>Planctomycetia</taxon>
        <taxon>Planctomycetia incertae sedis</taxon>
        <taxon>Engelhardtia</taxon>
    </lineage>
</organism>
<dbReference type="Gene3D" id="3.40.50.1820">
    <property type="entry name" value="alpha/beta hydrolase"/>
    <property type="match status" value="1"/>
</dbReference>
<name>A0A518BHH7_9BACT</name>
<dbReference type="KEGG" id="pbap:Pla133_15140"/>
<dbReference type="SUPFAM" id="SSF53474">
    <property type="entry name" value="alpha/beta-Hydrolases"/>
    <property type="match status" value="1"/>
</dbReference>
<accession>A0A518BHH7</accession>
<dbReference type="EMBL" id="CP036287">
    <property type="protein sequence ID" value="QDU66440.1"/>
    <property type="molecule type" value="Genomic_DNA"/>
</dbReference>
<evidence type="ECO:0000313" key="4">
    <source>
        <dbReference type="Proteomes" id="UP000316921"/>
    </source>
</evidence>
<dbReference type="GO" id="GO:0006508">
    <property type="term" value="P:proteolysis"/>
    <property type="evidence" value="ECO:0007669"/>
    <property type="project" value="InterPro"/>
</dbReference>
<protein>
    <submittedName>
        <fullName evidence="3">Serine carboxypeptidase</fullName>
    </submittedName>
</protein>
<keyword evidence="3" id="KW-0645">Protease</keyword>
<dbReference type="GO" id="GO:0004185">
    <property type="term" value="F:serine-type carboxypeptidase activity"/>
    <property type="evidence" value="ECO:0007669"/>
    <property type="project" value="InterPro"/>
</dbReference>
<keyword evidence="3" id="KW-0378">Hydrolase</keyword>
<feature type="chain" id="PRO_5022017427" evidence="2">
    <location>
        <begin position="24"/>
        <end position="521"/>
    </location>
</feature>
<dbReference type="AlphaFoldDB" id="A0A518BHH7"/>
<keyword evidence="4" id="KW-1185">Reference proteome</keyword>
<evidence type="ECO:0000313" key="3">
    <source>
        <dbReference type="EMBL" id="QDU66440.1"/>
    </source>
</evidence>
<keyword evidence="2" id="KW-0732">Signal</keyword>
<evidence type="ECO:0000256" key="1">
    <source>
        <dbReference type="SAM" id="MobiDB-lite"/>
    </source>
</evidence>
<feature type="signal peptide" evidence="2">
    <location>
        <begin position="1"/>
        <end position="23"/>
    </location>
</feature>
<feature type="compositionally biased region" description="Low complexity" evidence="1">
    <location>
        <begin position="38"/>
        <end position="58"/>
    </location>
</feature>
<feature type="region of interest" description="Disordered" evidence="1">
    <location>
        <begin position="30"/>
        <end position="58"/>
    </location>
</feature>
<dbReference type="RefSeq" id="WP_145064280.1">
    <property type="nucleotide sequence ID" value="NZ_CP036287.1"/>
</dbReference>
<proteinExistence type="predicted"/>
<keyword evidence="3" id="KW-0121">Carboxypeptidase</keyword>
<dbReference type="Proteomes" id="UP000316921">
    <property type="component" value="Chromosome"/>
</dbReference>